<dbReference type="PROSITE" id="PS50082">
    <property type="entry name" value="WD_REPEATS_2"/>
    <property type="match status" value="1"/>
</dbReference>
<dbReference type="GO" id="GO:0032040">
    <property type="term" value="C:small-subunit processome"/>
    <property type="evidence" value="ECO:0007669"/>
    <property type="project" value="EnsemblFungi"/>
</dbReference>
<dbReference type="PROSITE" id="PS50294">
    <property type="entry name" value="WD_REPEATS_REGION"/>
    <property type="match status" value="1"/>
</dbReference>
<dbReference type="EMBL" id="KV875101">
    <property type="protein sequence ID" value="OIW25845.1"/>
    <property type="molecule type" value="Genomic_DNA"/>
</dbReference>
<keyword evidence="5" id="KW-0677">Repeat</keyword>
<evidence type="ECO:0000259" key="10">
    <source>
        <dbReference type="SMART" id="SM01033"/>
    </source>
</evidence>
<dbReference type="Pfam" id="PF00400">
    <property type="entry name" value="WD40"/>
    <property type="match status" value="1"/>
</dbReference>
<comment type="subcellular location">
    <subcellularLocation>
        <location evidence="2">Nucleus</location>
        <location evidence="2">Nucleolus</location>
    </subcellularLocation>
</comment>
<keyword evidence="4 8" id="KW-0853">WD repeat</keyword>
<keyword evidence="6" id="KW-0539">Nucleus</keyword>
<dbReference type="Proteomes" id="UP000182658">
    <property type="component" value="Unassembled WGS sequence"/>
</dbReference>
<dbReference type="AlphaFoldDB" id="A0A1J7IEL9"/>
<evidence type="ECO:0000313" key="11">
    <source>
        <dbReference type="EMBL" id="OIW25845.1"/>
    </source>
</evidence>
<feature type="compositionally biased region" description="Basic and acidic residues" evidence="9">
    <location>
        <begin position="524"/>
        <end position="540"/>
    </location>
</feature>
<accession>A0A1J7IEL9</accession>
<name>A0A1J7IEL9_9PEZI</name>
<dbReference type="PANTHER" id="PTHR14085:SF3">
    <property type="entry name" value="WD REPEAT-CONTAINING PROTEIN 46"/>
    <property type="match status" value="1"/>
</dbReference>
<evidence type="ECO:0000256" key="7">
    <source>
        <dbReference type="ARBA" id="ARBA00076453"/>
    </source>
</evidence>
<comment type="function">
    <text evidence="1">Involved in nucleolar processing of pre-18S ribosomal RNA.</text>
</comment>
<dbReference type="InterPro" id="IPR040315">
    <property type="entry name" value="WDR46/Utp7"/>
</dbReference>
<protein>
    <recommendedName>
        <fullName evidence="7">U three protein 7</fullName>
    </recommendedName>
</protein>
<evidence type="ECO:0000256" key="2">
    <source>
        <dbReference type="ARBA" id="ARBA00004604"/>
    </source>
</evidence>
<dbReference type="PANTHER" id="PTHR14085">
    <property type="entry name" value="WD-REPEAT PROTEIN BING4"/>
    <property type="match status" value="1"/>
</dbReference>
<evidence type="ECO:0000256" key="5">
    <source>
        <dbReference type="ARBA" id="ARBA00022737"/>
    </source>
</evidence>
<organism evidence="11 12">
    <name type="scientific">Coniochaeta ligniaria NRRL 30616</name>
    <dbReference type="NCBI Taxonomy" id="1408157"/>
    <lineage>
        <taxon>Eukaryota</taxon>
        <taxon>Fungi</taxon>
        <taxon>Dikarya</taxon>
        <taxon>Ascomycota</taxon>
        <taxon>Pezizomycotina</taxon>
        <taxon>Sordariomycetes</taxon>
        <taxon>Sordariomycetidae</taxon>
        <taxon>Coniochaetales</taxon>
        <taxon>Coniochaetaceae</taxon>
        <taxon>Coniochaeta</taxon>
    </lineage>
</organism>
<dbReference type="SMART" id="SM00320">
    <property type="entry name" value="WD40"/>
    <property type="match status" value="5"/>
</dbReference>
<evidence type="ECO:0000256" key="3">
    <source>
        <dbReference type="ARBA" id="ARBA00022552"/>
    </source>
</evidence>
<feature type="region of interest" description="Disordered" evidence="9">
    <location>
        <begin position="524"/>
        <end position="552"/>
    </location>
</feature>
<feature type="repeat" description="WD" evidence="8">
    <location>
        <begin position="291"/>
        <end position="332"/>
    </location>
</feature>
<dbReference type="GO" id="GO:0030688">
    <property type="term" value="C:preribosome, small subunit precursor"/>
    <property type="evidence" value="ECO:0007669"/>
    <property type="project" value="EnsemblFungi"/>
</dbReference>
<dbReference type="GO" id="GO:0000472">
    <property type="term" value="P:endonucleolytic cleavage to generate mature 5'-end of SSU-rRNA from (SSU-rRNA, 5.8S rRNA, LSU-rRNA)"/>
    <property type="evidence" value="ECO:0007669"/>
    <property type="project" value="EnsemblFungi"/>
</dbReference>
<dbReference type="Gene3D" id="2.130.10.10">
    <property type="entry name" value="YVTN repeat-like/Quinoprotein amine dehydrogenase"/>
    <property type="match status" value="1"/>
</dbReference>
<sequence>MESETAIAVPTATQQPNGALAVRAKTTLRSKAEQAKVKRLKQADRQYGRGKKIDVRDVRDKKLRRNLKTLETKFQAAAVKAKDAEILLEHTSGFLEPESELERTYRVRQADIEDDVALETAQKRFELKLDALGPYVSEYTKNGRELLLAGRKGHVATLDWREGKLGCELQLGETVRDARWLHNSQYFAVAQKKYVYIYDSNGVELHCLTKHREVTHMEFLPYHFLLATMSINGQLKYQDTSTGQIVAEVATKQGSPVSMTQNPYNAVLHVGHQNGTVTLWSPNSSDPLVKLLAHRGPVRSLAVDREGRYMVSTGQDMKMAVWDIRMFKEVNNYFTRAPASSVSISDTGLTAVGWGSRTTIWKGLFNKERSSQEKVQSPYMTWGGEGHSIERVRWCPYEDVLGIGHADGFSSIIVPGAGEANFDAMEVNPFETVKQRQEGEVKALLNKLKPEMIALDPNFIGALDLRSEQQRQAEKDLDAPAVDIAEEIRNRMRGKNSGLSKYLRKQRKKNIIDEKRMKVDEIWKERQEKRSGEQKEKTKELGPALARFARKE</sequence>
<dbReference type="GO" id="GO:0000480">
    <property type="term" value="P:endonucleolytic cleavage in 5'-ETS of tricistronic rRNA transcript (SSU-rRNA, 5.8S rRNA, LSU-rRNA)"/>
    <property type="evidence" value="ECO:0007669"/>
    <property type="project" value="EnsemblFungi"/>
</dbReference>
<dbReference type="FunFam" id="2.130.10.10:FF:000378">
    <property type="entry name" value="U3 small nucleolar RNA-associated protein 7"/>
    <property type="match status" value="1"/>
</dbReference>
<evidence type="ECO:0000256" key="9">
    <source>
        <dbReference type="SAM" id="MobiDB-lite"/>
    </source>
</evidence>
<dbReference type="GO" id="GO:0030686">
    <property type="term" value="C:90S preribosome"/>
    <property type="evidence" value="ECO:0007669"/>
    <property type="project" value="TreeGrafter"/>
</dbReference>
<reference evidence="11 12" key="1">
    <citation type="submission" date="2016-10" db="EMBL/GenBank/DDBJ databases">
        <title>Draft genome sequence of Coniochaeta ligniaria NRRL30616, a lignocellulolytic fungus for bioabatement of inhibitors in plant biomass hydrolysates.</title>
        <authorList>
            <consortium name="DOE Joint Genome Institute"/>
            <person name="Jimenez D.J."/>
            <person name="Hector R.E."/>
            <person name="Riley R."/>
            <person name="Sun H."/>
            <person name="Grigoriev I.V."/>
            <person name="Van Elsas J.D."/>
            <person name="Nichols N.N."/>
        </authorList>
    </citation>
    <scope>NUCLEOTIDE SEQUENCE [LARGE SCALE GENOMIC DNA]</scope>
    <source>
        <strain evidence="11 12">NRRL 30616</strain>
    </source>
</reference>
<dbReference type="InterPro" id="IPR019775">
    <property type="entry name" value="WD40_repeat_CS"/>
</dbReference>
<dbReference type="PROSITE" id="PS00678">
    <property type="entry name" value="WD_REPEATS_1"/>
    <property type="match status" value="1"/>
</dbReference>
<feature type="domain" description="BING4 C-terminal" evidence="10">
    <location>
        <begin position="378"/>
        <end position="457"/>
    </location>
</feature>
<dbReference type="GO" id="GO:0000447">
    <property type="term" value="P:endonucleolytic cleavage in ITS1 to separate SSU-rRNA from 5.8S rRNA and LSU-rRNA from tricistronic rRNA transcript (SSU-rRNA, 5.8S rRNA, LSU-rRNA)"/>
    <property type="evidence" value="ECO:0007669"/>
    <property type="project" value="EnsemblFungi"/>
</dbReference>
<dbReference type="InParanoid" id="A0A1J7IEL9"/>
<dbReference type="OrthoDB" id="10251154at2759"/>
<dbReference type="InterPro" id="IPR015943">
    <property type="entry name" value="WD40/YVTN_repeat-like_dom_sf"/>
</dbReference>
<dbReference type="STRING" id="1408157.A0A1J7IEL9"/>
<evidence type="ECO:0000256" key="1">
    <source>
        <dbReference type="ARBA" id="ARBA00004099"/>
    </source>
</evidence>
<dbReference type="InterPro" id="IPR001680">
    <property type="entry name" value="WD40_rpt"/>
</dbReference>
<evidence type="ECO:0000313" key="12">
    <source>
        <dbReference type="Proteomes" id="UP000182658"/>
    </source>
</evidence>
<evidence type="ECO:0000256" key="8">
    <source>
        <dbReference type="PROSITE-ProRule" id="PRU00221"/>
    </source>
</evidence>
<dbReference type="InterPro" id="IPR012952">
    <property type="entry name" value="BING4_C_dom"/>
</dbReference>
<dbReference type="InterPro" id="IPR036322">
    <property type="entry name" value="WD40_repeat_dom_sf"/>
</dbReference>
<gene>
    <name evidence="11" type="ORF">CONLIGDRAFT_508069</name>
</gene>
<keyword evidence="12" id="KW-1185">Reference proteome</keyword>
<evidence type="ECO:0000256" key="4">
    <source>
        <dbReference type="ARBA" id="ARBA00022574"/>
    </source>
</evidence>
<dbReference type="Pfam" id="PF08149">
    <property type="entry name" value="BING4CT"/>
    <property type="match status" value="1"/>
</dbReference>
<proteinExistence type="predicted"/>
<keyword evidence="3" id="KW-0698">rRNA processing</keyword>
<dbReference type="SMART" id="SM01033">
    <property type="entry name" value="BING4CT"/>
    <property type="match status" value="1"/>
</dbReference>
<dbReference type="SUPFAM" id="SSF50978">
    <property type="entry name" value="WD40 repeat-like"/>
    <property type="match status" value="1"/>
</dbReference>
<dbReference type="FunCoup" id="A0A1J7IEL9">
    <property type="interactions" value="1017"/>
</dbReference>
<evidence type="ECO:0000256" key="6">
    <source>
        <dbReference type="ARBA" id="ARBA00023242"/>
    </source>
</evidence>